<proteinExistence type="predicted"/>
<dbReference type="Gene3D" id="3.50.50.60">
    <property type="entry name" value="FAD/NAD(P)-binding domain"/>
    <property type="match status" value="1"/>
</dbReference>
<evidence type="ECO:0000313" key="1">
    <source>
        <dbReference type="EMBL" id="VEA41179.1"/>
    </source>
</evidence>
<organism evidence="1 2">
    <name type="scientific">Salmonella enterica I</name>
    <dbReference type="NCBI Taxonomy" id="59201"/>
    <lineage>
        <taxon>Bacteria</taxon>
        <taxon>Pseudomonadati</taxon>
        <taxon>Pseudomonadota</taxon>
        <taxon>Gammaproteobacteria</taxon>
        <taxon>Enterobacterales</taxon>
        <taxon>Enterobacteriaceae</taxon>
        <taxon>Salmonella</taxon>
    </lineage>
</organism>
<sequence length="42" mass="4680">MGERFGGQVLDTVDIENYISVPKTEGQKLAGRAESACQRLRR</sequence>
<evidence type="ECO:0000313" key="2">
    <source>
        <dbReference type="Proteomes" id="UP000273655"/>
    </source>
</evidence>
<gene>
    <name evidence="1" type="primary">ahpF_3</name>
    <name evidence="1" type="ORF">NCTC8271_04175</name>
</gene>
<protein>
    <submittedName>
        <fullName evidence="1">Reductase</fullName>
        <ecNumber evidence="1">1.8.1.-</ecNumber>
    </submittedName>
</protein>
<keyword evidence="1" id="KW-0560">Oxidoreductase</keyword>
<dbReference type="EC" id="1.8.1.-" evidence="1"/>
<accession>A0A3S4HGY3</accession>
<dbReference type="InterPro" id="IPR036188">
    <property type="entry name" value="FAD/NAD-bd_sf"/>
</dbReference>
<dbReference type="Proteomes" id="UP000273655">
    <property type="component" value="Chromosome 1"/>
</dbReference>
<name>A0A3S4HGY3_SALET</name>
<dbReference type="EMBL" id="LR134148">
    <property type="protein sequence ID" value="VEA41179.1"/>
    <property type="molecule type" value="Genomic_DNA"/>
</dbReference>
<dbReference type="AlphaFoldDB" id="A0A3S4HGY3"/>
<reference evidence="1 2" key="1">
    <citation type="submission" date="2018-12" db="EMBL/GenBank/DDBJ databases">
        <authorList>
            <consortium name="Pathogen Informatics"/>
        </authorList>
    </citation>
    <scope>NUCLEOTIDE SEQUENCE [LARGE SCALE GENOMIC DNA]</scope>
    <source>
        <strain evidence="1 2">NCTC8271</strain>
    </source>
</reference>
<dbReference type="GO" id="GO:0016491">
    <property type="term" value="F:oxidoreductase activity"/>
    <property type="evidence" value="ECO:0007669"/>
    <property type="project" value="UniProtKB-KW"/>
</dbReference>